<evidence type="ECO:0008006" key="4">
    <source>
        <dbReference type="Google" id="ProtNLM"/>
    </source>
</evidence>
<evidence type="ECO:0000256" key="1">
    <source>
        <dbReference type="SAM" id="SignalP"/>
    </source>
</evidence>
<dbReference type="SUPFAM" id="SSF48452">
    <property type="entry name" value="TPR-like"/>
    <property type="match status" value="1"/>
</dbReference>
<comment type="caution">
    <text evidence="2">The sequence shown here is derived from an EMBL/GenBank/DDBJ whole genome shotgun (WGS) entry which is preliminary data.</text>
</comment>
<accession>A0A848HSX0</accession>
<gene>
    <name evidence="2" type="ORF">HHL21_15125</name>
</gene>
<dbReference type="EMBL" id="JABBGG010000008">
    <property type="protein sequence ID" value="NML62383.1"/>
    <property type="molecule type" value="Genomic_DNA"/>
</dbReference>
<sequence>MTTAQRLFALALMAHTLALPAMAAPYIPADGSKVVERLPARTDPAQRDLARMRAALNKNPSDLALATTLARRYMEMARGDGDPRYLGYAQAALAPWWKLPQPPADVLVLRATLRQSTHQFGAALADLDAVLRRDAENPQAWLIRATVQSITGDFAAARASCMRLHSRAPALVVQTCLSSVGSVNGAARTSYAELQQALERHPDADQGVRIWVITLLAEMAARLGKNAAAEDYFRQALALDDADSYLLAAYADFLLDHQRAPEAAGLLKDKTRADALLLRYALALKATGSPEAARHTGVLRSRFEAAMLRTDTVHQREQARFELGLRNDPAAAVRLAKLNWAVQKEPADLRILAEAAAASGDAEATRLVRDWLRASNIEDRTIQAALGKLKGAA</sequence>
<dbReference type="Proteomes" id="UP000583752">
    <property type="component" value="Unassembled WGS sequence"/>
</dbReference>
<protein>
    <recommendedName>
        <fullName evidence="4">Tetratricopeptide repeat protein</fullName>
    </recommendedName>
</protein>
<dbReference type="Gene3D" id="1.25.40.10">
    <property type="entry name" value="Tetratricopeptide repeat domain"/>
    <property type="match status" value="1"/>
</dbReference>
<organism evidence="2 3">
    <name type="scientific">Massilia polaris</name>
    <dbReference type="NCBI Taxonomy" id="2728846"/>
    <lineage>
        <taxon>Bacteria</taxon>
        <taxon>Pseudomonadati</taxon>
        <taxon>Pseudomonadota</taxon>
        <taxon>Betaproteobacteria</taxon>
        <taxon>Burkholderiales</taxon>
        <taxon>Oxalobacteraceae</taxon>
        <taxon>Telluria group</taxon>
        <taxon>Massilia</taxon>
    </lineage>
</organism>
<dbReference type="AlphaFoldDB" id="A0A848HSX0"/>
<dbReference type="SMART" id="SM00028">
    <property type="entry name" value="TPR"/>
    <property type="match status" value="3"/>
</dbReference>
<keyword evidence="3" id="KW-1185">Reference proteome</keyword>
<dbReference type="InterPro" id="IPR019734">
    <property type="entry name" value="TPR_rpt"/>
</dbReference>
<reference evidence="2 3" key="1">
    <citation type="submission" date="2020-04" db="EMBL/GenBank/DDBJ databases">
        <title>Massilia sp. RP-1-19 isolated from soil.</title>
        <authorList>
            <person name="Dahal R.H."/>
        </authorList>
    </citation>
    <scope>NUCLEOTIDE SEQUENCE [LARGE SCALE GENOMIC DNA]</scope>
    <source>
        <strain evidence="2 3">RP-1-19</strain>
    </source>
</reference>
<name>A0A848HSX0_9BURK</name>
<dbReference type="InterPro" id="IPR011990">
    <property type="entry name" value="TPR-like_helical_dom_sf"/>
</dbReference>
<feature type="chain" id="PRO_5032679590" description="Tetratricopeptide repeat protein" evidence="1">
    <location>
        <begin position="24"/>
        <end position="393"/>
    </location>
</feature>
<keyword evidence="1" id="KW-0732">Signal</keyword>
<evidence type="ECO:0000313" key="2">
    <source>
        <dbReference type="EMBL" id="NML62383.1"/>
    </source>
</evidence>
<dbReference type="RefSeq" id="WP_169467311.1">
    <property type="nucleotide sequence ID" value="NZ_JABBGG010000008.1"/>
</dbReference>
<proteinExistence type="predicted"/>
<feature type="signal peptide" evidence="1">
    <location>
        <begin position="1"/>
        <end position="23"/>
    </location>
</feature>
<evidence type="ECO:0000313" key="3">
    <source>
        <dbReference type="Proteomes" id="UP000583752"/>
    </source>
</evidence>